<protein>
    <submittedName>
        <fullName evidence="2">Uncharacterized protein</fullName>
    </submittedName>
</protein>
<gene>
    <name evidence="2" type="ORF">RFI_15348</name>
</gene>
<feature type="compositionally biased region" description="Basic and acidic residues" evidence="1">
    <location>
        <begin position="1"/>
        <end position="10"/>
    </location>
</feature>
<accession>X6N6F1</accession>
<keyword evidence="3" id="KW-1185">Reference proteome</keyword>
<feature type="compositionally biased region" description="Basic and acidic residues" evidence="1">
    <location>
        <begin position="139"/>
        <end position="152"/>
    </location>
</feature>
<evidence type="ECO:0000313" key="3">
    <source>
        <dbReference type="Proteomes" id="UP000023152"/>
    </source>
</evidence>
<feature type="compositionally biased region" description="Basic and acidic residues" evidence="1">
    <location>
        <begin position="38"/>
        <end position="47"/>
    </location>
</feature>
<feature type="region of interest" description="Disordered" evidence="1">
    <location>
        <begin position="139"/>
        <end position="165"/>
    </location>
</feature>
<organism evidence="2 3">
    <name type="scientific">Reticulomyxa filosa</name>
    <dbReference type="NCBI Taxonomy" id="46433"/>
    <lineage>
        <taxon>Eukaryota</taxon>
        <taxon>Sar</taxon>
        <taxon>Rhizaria</taxon>
        <taxon>Retaria</taxon>
        <taxon>Foraminifera</taxon>
        <taxon>Monothalamids</taxon>
        <taxon>Reticulomyxidae</taxon>
        <taxon>Reticulomyxa</taxon>
    </lineage>
</organism>
<name>X6N6F1_RETFI</name>
<evidence type="ECO:0000313" key="2">
    <source>
        <dbReference type="EMBL" id="ETO21855.1"/>
    </source>
</evidence>
<comment type="caution">
    <text evidence="2">The sequence shown here is derived from an EMBL/GenBank/DDBJ whole genome shotgun (WGS) entry which is preliminary data.</text>
</comment>
<feature type="region of interest" description="Disordered" evidence="1">
    <location>
        <begin position="1"/>
        <end position="59"/>
    </location>
</feature>
<feature type="compositionally biased region" description="Basic residues" evidence="1">
    <location>
        <begin position="155"/>
        <end position="165"/>
    </location>
</feature>
<sequence>MTEKKVERRQVQISTTAKKKGSQLKTNAELLAEQESDFAQKKTEGHTRSGASNDTKAREMYESLVGDIQEKTVRVTEASKKTALEMRYRFSSVIVHKPSEFKYRISTNSTINMDDRDNTKISQKRVLLFSQRMKEKTMEKHIANMHSDEKNQHQNGHKKREKEKE</sequence>
<proteinExistence type="predicted"/>
<reference evidence="2 3" key="1">
    <citation type="journal article" date="2013" name="Curr. Biol.">
        <title>The Genome of the Foraminiferan Reticulomyxa filosa.</title>
        <authorList>
            <person name="Glockner G."/>
            <person name="Hulsmann N."/>
            <person name="Schleicher M."/>
            <person name="Noegel A.A."/>
            <person name="Eichinger L."/>
            <person name="Gallinger C."/>
            <person name="Pawlowski J."/>
            <person name="Sierra R."/>
            <person name="Euteneuer U."/>
            <person name="Pillet L."/>
            <person name="Moustafa A."/>
            <person name="Platzer M."/>
            <person name="Groth M."/>
            <person name="Szafranski K."/>
            <person name="Schliwa M."/>
        </authorList>
    </citation>
    <scope>NUCLEOTIDE SEQUENCE [LARGE SCALE GENOMIC DNA]</scope>
</reference>
<evidence type="ECO:0000256" key="1">
    <source>
        <dbReference type="SAM" id="MobiDB-lite"/>
    </source>
</evidence>
<dbReference type="AlphaFoldDB" id="X6N6F1"/>
<dbReference type="EMBL" id="ASPP01011242">
    <property type="protein sequence ID" value="ETO21855.1"/>
    <property type="molecule type" value="Genomic_DNA"/>
</dbReference>
<dbReference type="Proteomes" id="UP000023152">
    <property type="component" value="Unassembled WGS sequence"/>
</dbReference>